<feature type="compositionally biased region" description="Basic and acidic residues" evidence="1">
    <location>
        <begin position="197"/>
        <end position="212"/>
    </location>
</feature>
<evidence type="ECO:0000313" key="3">
    <source>
        <dbReference type="Proteomes" id="UP000054350"/>
    </source>
</evidence>
<proteinExistence type="predicted"/>
<feature type="compositionally biased region" description="Low complexity" evidence="1">
    <location>
        <begin position="234"/>
        <end position="246"/>
    </location>
</feature>
<protein>
    <submittedName>
        <fullName evidence="2">Uncharacterized protein</fullName>
    </submittedName>
</protein>
<reference evidence="2 3" key="1">
    <citation type="submission" date="2009-11" db="EMBL/GenBank/DDBJ databases">
        <title>Annotation of Allomyces macrogynus ATCC 38327.</title>
        <authorList>
            <consortium name="The Broad Institute Genome Sequencing Platform"/>
            <person name="Russ C."/>
            <person name="Cuomo C."/>
            <person name="Burger G."/>
            <person name="Gray M.W."/>
            <person name="Holland P.W.H."/>
            <person name="King N."/>
            <person name="Lang F.B.F."/>
            <person name="Roger A.J."/>
            <person name="Ruiz-Trillo I."/>
            <person name="Young S.K."/>
            <person name="Zeng Q."/>
            <person name="Gargeya S."/>
            <person name="Fitzgerald M."/>
            <person name="Haas B."/>
            <person name="Abouelleil A."/>
            <person name="Alvarado L."/>
            <person name="Arachchi H.M."/>
            <person name="Berlin A."/>
            <person name="Chapman S.B."/>
            <person name="Gearin G."/>
            <person name="Goldberg J."/>
            <person name="Griggs A."/>
            <person name="Gujja S."/>
            <person name="Hansen M."/>
            <person name="Heiman D."/>
            <person name="Howarth C."/>
            <person name="Larimer J."/>
            <person name="Lui A."/>
            <person name="MacDonald P.J.P."/>
            <person name="McCowen C."/>
            <person name="Montmayeur A."/>
            <person name="Murphy C."/>
            <person name="Neiman D."/>
            <person name="Pearson M."/>
            <person name="Priest M."/>
            <person name="Roberts A."/>
            <person name="Saif S."/>
            <person name="Shea T."/>
            <person name="Sisk P."/>
            <person name="Stolte C."/>
            <person name="Sykes S."/>
            <person name="Wortman J."/>
            <person name="Nusbaum C."/>
            <person name="Birren B."/>
        </authorList>
    </citation>
    <scope>NUCLEOTIDE SEQUENCE [LARGE SCALE GENOMIC DNA]</scope>
    <source>
        <strain evidence="2 3">ATCC 38327</strain>
    </source>
</reference>
<feature type="compositionally biased region" description="Low complexity" evidence="1">
    <location>
        <begin position="36"/>
        <end position="73"/>
    </location>
</feature>
<dbReference type="AlphaFoldDB" id="A0A0L0SY69"/>
<evidence type="ECO:0000313" key="2">
    <source>
        <dbReference type="EMBL" id="KNE67355.1"/>
    </source>
</evidence>
<dbReference type="VEuPathDB" id="FungiDB:AMAG_11823"/>
<accession>A0A0L0SY69</accession>
<keyword evidence="3" id="KW-1185">Reference proteome</keyword>
<evidence type="ECO:0000256" key="1">
    <source>
        <dbReference type="SAM" id="MobiDB-lite"/>
    </source>
</evidence>
<feature type="region of interest" description="Disordered" evidence="1">
    <location>
        <begin position="334"/>
        <end position="400"/>
    </location>
</feature>
<feature type="region of interest" description="Disordered" evidence="1">
    <location>
        <begin position="131"/>
        <end position="156"/>
    </location>
</feature>
<reference evidence="3" key="2">
    <citation type="submission" date="2009-11" db="EMBL/GenBank/DDBJ databases">
        <title>The Genome Sequence of Allomyces macrogynus strain ATCC 38327.</title>
        <authorList>
            <consortium name="The Broad Institute Genome Sequencing Platform"/>
            <person name="Russ C."/>
            <person name="Cuomo C."/>
            <person name="Shea T."/>
            <person name="Young S.K."/>
            <person name="Zeng Q."/>
            <person name="Koehrsen M."/>
            <person name="Haas B."/>
            <person name="Borodovsky M."/>
            <person name="Guigo R."/>
            <person name="Alvarado L."/>
            <person name="Berlin A."/>
            <person name="Borenstein D."/>
            <person name="Chen Z."/>
            <person name="Engels R."/>
            <person name="Freedman E."/>
            <person name="Gellesch M."/>
            <person name="Goldberg J."/>
            <person name="Griggs A."/>
            <person name="Gujja S."/>
            <person name="Heiman D."/>
            <person name="Hepburn T."/>
            <person name="Howarth C."/>
            <person name="Jen D."/>
            <person name="Larson L."/>
            <person name="Lewis B."/>
            <person name="Mehta T."/>
            <person name="Park D."/>
            <person name="Pearson M."/>
            <person name="Roberts A."/>
            <person name="Saif S."/>
            <person name="Shenoy N."/>
            <person name="Sisk P."/>
            <person name="Stolte C."/>
            <person name="Sykes S."/>
            <person name="Walk T."/>
            <person name="White J."/>
            <person name="Yandava C."/>
            <person name="Burger G."/>
            <person name="Gray M.W."/>
            <person name="Holland P.W.H."/>
            <person name="King N."/>
            <person name="Lang F.B.F."/>
            <person name="Roger A.J."/>
            <person name="Ruiz-Trillo I."/>
            <person name="Lander E."/>
            <person name="Nusbaum C."/>
        </authorList>
    </citation>
    <scope>NUCLEOTIDE SEQUENCE [LARGE SCALE GENOMIC DNA]</scope>
    <source>
        <strain evidence="3">ATCC 38327</strain>
    </source>
</reference>
<feature type="compositionally biased region" description="Basic residues" evidence="1">
    <location>
        <begin position="14"/>
        <end position="35"/>
    </location>
</feature>
<organism evidence="2 3">
    <name type="scientific">Allomyces macrogynus (strain ATCC 38327)</name>
    <name type="common">Allomyces javanicus var. macrogynus</name>
    <dbReference type="NCBI Taxonomy" id="578462"/>
    <lineage>
        <taxon>Eukaryota</taxon>
        <taxon>Fungi</taxon>
        <taxon>Fungi incertae sedis</taxon>
        <taxon>Blastocladiomycota</taxon>
        <taxon>Blastocladiomycetes</taxon>
        <taxon>Blastocladiales</taxon>
        <taxon>Blastocladiaceae</taxon>
        <taxon>Allomyces</taxon>
    </lineage>
</organism>
<dbReference type="EMBL" id="GG745353">
    <property type="protein sequence ID" value="KNE67355.1"/>
    <property type="molecule type" value="Genomic_DNA"/>
</dbReference>
<feature type="compositionally biased region" description="Low complexity" evidence="1">
    <location>
        <begin position="135"/>
        <end position="146"/>
    </location>
</feature>
<feature type="compositionally biased region" description="Low complexity" evidence="1">
    <location>
        <begin position="338"/>
        <end position="356"/>
    </location>
</feature>
<feature type="region of interest" description="Disordered" evidence="1">
    <location>
        <begin position="1"/>
        <end position="79"/>
    </location>
</feature>
<feature type="region of interest" description="Disordered" evidence="1">
    <location>
        <begin position="186"/>
        <end position="247"/>
    </location>
</feature>
<dbReference type="Proteomes" id="UP000054350">
    <property type="component" value="Unassembled WGS sequence"/>
</dbReference>
<name>A0A0L0SY69_ALLM3</name>
<feature type="compositionally biased region" description="Polar residues" evidence="1">
    <location>
        <begin position="373"/>
        <end position="390"/>
    </location>
</feature>
<gene>
    <name evidence="2" type="ORF">AMAG_11823</name>
</gene>
<sequence length="456" mass="46553">MDAPTSPLSPATRPLRRVPSRRKSFPDMRRRHRKSSSASSSAAAAVSTAVAPSLSVAAGGPSTAAAGTATASGVKTPVGASGARSVLPLLVSSPTATATGAKSGLVGAPRTPPPPRILVTAPDLVAADDDHHHTASATASAGAGTTRLRRSRSTSAGHAYTTISLVVRADPPTPRVVDELDLAIAEDPVDAIPPTPTKDDGFTEKDDKDDARHHGHHRTGRLSASASASVLPQGAASAKGATAASARVMPPSALKRDSAKDLSAVAPSIPVIAHSYHGDEVDYDDADEPYQSPAVFLQSSSGWDTCFDWCQTVDNDVPGTVLIAPAATPPPGLCIGGSSRSSTAPPSPTTSATSSTLDIPVSAELGPPLPRTASATSLTDLPSPFRSTPGSPLPGKSPRASTARAVRFSPAPPQVFATYAADEAAGMRQSVPQARLLYPDMHDLLAFQAGPFHLVH</sequence>